<evidence type="ECO:0000313" key="5">
    <source>
        <dbReference type="Proteomes" id="UP000557688"/>
    </source>
</evidence>
<gene>
    <name evidence="3" type="ORF">FHR90_001652</name>
    <name evidence="4" type="ORF">HUK83_05990</name>
</gene>
<evidence type="ECO:0000313" key="6">
    <source>
        <dbReference type="Proteomes" id="UP000565205"/>
    </source>
</evidence>
<organism evidence="4 6">
    <name type="scientific">Endobacter medicaginis</name>
    <dbReference type="NCBI Taxonomy" id="1181271"/>
    <lineage>
        <taxon>Bacteria</taxon>
        <taxon>Pseudomonadati</taxon>
        <taxon>Pseudomonadota</taxon>
        <taxon>Alphaproteobacteria</taxon>
        <taxon>Acetobacterales</taxon>
        <taxon>Acetobacteraceae</taxon>
        <taxon>Endobacter</taxon>
    </lineage>
</organism>
<feature type="domain" description="Lipid/polyisoprenoid-binding YceI-like" evidence="2">
    <location>
        <begin position="31"/>
        <end position="180"/>
    </location>
</feature>
<dbReference type="SUPFAM" id="SSF101874">
    <property type="entry name" value="YceI-like"/>
    <property type="match status" value="1"/>
</dbReference>
<reference evidence="4 6" key="1">
    <citation type="submission" date="2020-06" db="EMBL/GenBank/DDBJ databases">
        <title>Description of novel acetic acid bacteria.</title>
        <authorList>
            <person name="Sombolestani A."/>
        </authorList>
    </citation>
    <scope>NUCLEOTIDE SEQUENCE [LARGE SCALE GENOMIC DNA]</scope>
    <source>
        <strain evidence="4 6">LMG 26838</strain>
    </source>
</reference>
<dbReference type="Proteomes" id="UP000557688">
    <property type="component" value="Unassembled WGS sequence"/>
</dbReference>
<dbReference type="SMART" id="SM00867">
    <property type="entry name" value="YceI"/>
    <property type="match status" value="1"/>
</dbReference>
<evidence type="ECO:0000259" key="2">
    <source>
        <dbReference type="SMART" id="SM00867"/>
    </source>
</evidence>
<proteinExistence type="predicted"/>
<evidence type="ECO:0000313" key="3">
    <source>
        <dbReference type="EMBL" id="MBB3173820.1"/>
    </source>
</evidence>
<dbReference type="PANTHER" id="PTHR34406">
    <property type="entry name" value="PROTEIN YCEI"/>
    <property type="match status" value="1"/>
</dbReference>
<name>A0A850NRI8_9PROT</name>
<accession>A0A850NRI8</accession>
<dbReference type="EMBL" id="JACHXV010000005">
    <property type="protein sequence ID" value="MBB3173820.1"/>
    <property type="molecule type" value="Genomic_DNA"/>
</dbReference>
<sequence length="191" mass="20424">MTRTSTFARFLSASLLAPTLLAVPALAAPITFPLDPGHSQVKLTGYGVGFIPNSGAFHDYKGTLTIDPDNINFCKVNLVMQVKSLDMGMVTSTVLAKDFMDPDTYPTSSFTGACKPGADGPVLAGDLTVHGQTHPFELQVTFKDHVLTNSGTFKRSEWGITGHQGMIGNATKVTVITHLPDSIVFKNDPNN</sequence>
<evidence type="ECO:0000313" key="4">
    <source>
        <dbReference type="EMBL" id="NVN29885.1"/>
    </source>
</evidence>
<dbReference type="InterPro" id="IPR036761">
    <property type="entry name" value="TTHA0802/YceI-like_sf"/>
</dbReference>
<dbReference type="EMBL" id="JABXXQ010000079">
    <property type="protein sequence ID" value="NVN29885.1"/>
    <property type="molecule type" value="Genomic_DNA"/>
</dbReference>
<reference evidence="3 5" key="2">
    <citation type="submission" date="2020-08" db="EMBL/GenBank/DDBJ databases">
        <title>Genomic Encyclopedia of Type Strains, Phase III (KMG-III): the genomes of soil and plant-associated and newly described type strains.</title>
        <authorList>
            <person name="Whitman W."/>
        </authorList>
    </citation>
    <scope>NUCLEOTIDE SEQUENCE [LARGE SCALE GENOMIC DNA]</scope>
    <source>
        <strain evidence="3 5">CECT 8088</strain>
    </source>
</reference>
<dbReference type="Pfam" id="PF04264">
    <property type="entry name" value="YceI"/>
    <property type="match status" value="1"/>
</dbReference>
<dbReference type="AlphaFoldDB" id="A0A850NRI8"/>
<protein>
    <submittedName>
        <fullName evidence="3">Polyisoprenoid-binding protein YceI</fullName>
    </submittedName>
    <submittedName>
        <fullName evidence="4">YceI family protein</fullName>
    </submittedName>
</protein>
<dbReference type="InterPro" id="IPR007372">
    <property type="entry name" value="Lipid/polyisoprenoid-bd_YceI"/>
</dbReference>
<comment type="caution">
    <text evidence="4">The sequence shown here is derived from an EMBL/GenBank/DDBJ whole genome shotgun (WGS) entry which is preliminary data.</text>
</comment>
<evidence type="ECO:0000256" key="1">
    <source>
        <dbReference type="SAM" id="SignalP"/>
    </source>
</evidence>
<dbReference type="RefSeq" id="WP_176622955.1">
    <property type="nucleotide sequence ID" value="NZ_JABXXQ010000079.1"/>
</dbReference>
<keyword evidence="1" id="KW-0732">Signal</keyword>
<dbReference type="PANTHER" id="PTHR34406:SF1">
    <property type="entry name" value="PROTEIN YCEI"/>
    <property type="match status" value="1"/>
</dbReference>
<feature type="signal peptide" evidence="1">
    <location>
        <begin position="1"/>
        <end position="27"/>
    </location>
</feature>
<dbReference type="Proteomes" id="UP000565205">
    <property type="component" value="Unassembled WGS sequence"/>
</dbReference>
<keyword evidence="5" id="KW-1185">Reference proteome</keyword>
<dbReference type="Gene3D" id="2.40.128.110">
    <property type="entry name" value="Lipid/polyisoprenoid-binding, YceI-like"/>
    <property type="match status" value="1"/>
</dbReference>
<feature type="chain" id="PRO_5033941354" evidence="1">
    <location>
        <begin position="28"/>
        <end position="191"/>
    </location>
</feature>